<dbReference type="SMART" id="SM00283">
    <property type="entry name" value="MA"/>
    <property type="match status" value="1"/>
</dbReference>
<dbReference type="EMBL" id="JQED01000053">
    <property type="protein sequence ID" value="KGJ87551.1"/>
    <property type="molecule type" value="Genomic_DNA"/>
</dbReference>
<keyword evidence="5" id="KW-0472">Membrane</keyword>
<dbReference type="RefSeq" id="WP_033095268.1">
    <property type="nucleotide sequence ID" value="NZ_JQED01000053.1"/>
</dbReference>
<dbReference type="FunFam" id="1.10.287.950:FF:000001">
    <property type="entry name" value="Methyl-accepting chemotaxis sensory transducer"/>
    <property type="match status" value="1"/>
</dbReference>
<protein>
    <submittedName>
        <fullName evidence="8">Methyl-accepting chemotaxis sensory transducer</fullName>
    </submittedName>
</protein>
<keyword evidence="2 4" id="KW-0807">Transducer</keyword>
<evidence type="ECO:0000313" key="8">
    <source>
        <dbReference type="EMBL" id="KGJ87551.1"/>
    </source>
</evidence>
<dbReference type="OrthoDB" id="2489132at2"/>
<proteinExistence type="inferred from homology"/>
<keyword evidence="5" id="KW-1133">Transmembrane helix</keyword>
<feature type="transmembrane region" description="Helical" evidence="5">
    <location>
        <begin position="12"/>
        <end position="32"/>
    </location>
</feature>
<evidence type="ECO:0000259" key="7">
    <source>
        <dbReference type="PROSITE" id="PS50885"/>
    </source>
</evidence>
<dbReference type="InterPro" id="IPR003660">
    <property type="entry name" value="HAMP_dom"/>
</dbReference>
<dbReference type="InterPro" id="IPR004089">
    <property type="entry name" value="MCPsignal_dom"/>
</dbReference>
<dbReference type="PROSITE" id="PS50111">
    <property type="entry name" value="CHEMOTAXIS_TRANSDUC_2"/>
    <property type="match status" value="1"/>
</dbReference>
<dbReference type="Pfam" id="PF08376">
    <property type="entry name" value="NIT"/>
    <property type="match status" value="1"/>
</dbReference>
<evidence type="ECO:0000256" key="1">
    <source>
        <dbReference type="ARBA" id="ARBA00004370"/>
    </source>
</evidence>
<comment type="similarity">
    <text evidence="3">Belongs to the methyl-accepting chemotaxis (MCP) protein family.</text>
</comment>
<feature type="domain" description="HAMP" evidence="7">
    <location>
        <begin position="331"/>
        <end position="384"/>
    </location>
</feature>
<dbReference type="PATRIC" id="fig|28229.4.peg.3649"/>
<evidence type="ECO:0000256" key="5">
    <source>
        <dbReference type="SAM" id="Phobius"/>
    </source>
</evidence>
<reference evidence="8 9" key="1">
    <citation type="submission" date="2014-08" db="EMBL/GenBank/DDBJ databases">
        <title>Genomic and Phenotypic Diversity of Colwellia psychrerythraea strains from Disparate Marine Basins.</title>
        <authorList>
            <person name="Techtmann S.M."/>
            <person name="Stelling S.C."/>
            <person name="Utturkar S.M."/>
            <person name="Alshibli N."/>
            <person name="Harris A."/>
            <person name="Brown S.D."/>
            <person name="Hazen T.C."/>
        </authorList>
    </citation>
    <scope>NUCLEOTIDE SEQUENCE [LARGE SCALE GENOMIC DNA]</scope>
    <source>
        <strain evidence="8 9">ND2E</strain>
    </source>
</reference>
<evidence type="ECO:0000256" key="2">
    <source>
        <dbReference type="ARBA" id="ARBA00023224"/>
    </source>
</evidence>
<evidence type="ECO:0000313" key="9">
    <source>
        <dbReference type="Proteomes" id="UP000029843"/>
    </source>
</evidence>
<evidence type="ECO:0000259" key="6">
    <source>
        <dbReference type="PROSITE" id="PS50111"/>
    </source>
</evidence>
<dbReference type="Proteomes" id="UP000029843">
    <property type="component" value="Unassembled WGS sequence"/>
</dbReference>
<gene>
    <name evidence="8" type="ORF">ND2E_4289</name>
</gene>
<feature type="domain" description="Methyl-accepting transducer" evidence="6">
    <location>
        <begin position="389"/>
        <end position="625"/>
    </location>
</feature>
<comment type="subcellular location">
    <subcellularLocation>
        <location evidence="1">Membrane</location>
    </subcellularLocation>
</comment>
<sequence>MRLIDISFNKKIFILLFFPLLGFLGIGVNAIVSSLSINNEMEQLNRYTKLSSVYSELVHELQKERGMTAGFLGSKGVKFAYKLPNQREKTSNIEKKRLDYWQKNQFDNEKIQRLHDNINQRIKMLVQIRRNVDNLSIPLSEAIAFYTQTNELLLSVSSIISTISTNAAVTKETVAYYNFLQGKERAGIERAVLTGTFALGRFDQGVYQKFIRFLSEQNTYFYSFNAFASDENKRFYSQKQSEPSIKEVEQLRKIAIENANSQNINVDATHWFEQATKRIGVLKNIEDELTSSLLLLTKDTQDNAFNSLLYYLISSLVILFLVAIFSFYILKELHSQVVDLTCVMSKVSDENDLTIRAKFTGKSELGRISTALNATLEKFSGAMNEISTSSTMLAAAAEETSQTCEHNSQSLVEQQDEITLIAAAIEELSATVKEVASNTQLAADSAKEADDQAQGGASVVQDSYHSIERLAEEINNLALRITSLHESSTNITSVVDVIKSVAEQTNLLALNAAIEAARAGEQGRGFAVVADEVRTLAQRTQQSTSEIESFISALQSDANTAYSVIEKSQKMAENAVENSKNVEQTLAGITQSVSNIFAMTEQVAVAVEEQAMVTQDVAKNVINIEHKSMESATGSTQITTTAKEQAMLAVTLQDISTIFKIS</sequence>
<dbReference type="SUPFAM" id="SSF58104">
    <property type="entry name" value="Methyl-accepting chemotaxis protein (MCP) signaling domain"/>
    <property type="match status" value="1"/>
</dbReference>
<evidence type="ECO:0000256" key="3">
    <source>
        <dbReference type="ARBA" id="ARBA00029447"/>
    </source>
</evidence>
<dbReference type="CDD" id="cd11386">
    <property type="entry name" value="MCP_signal"/>
    <property type="match status" value="1"/>
</dbReference>
<accession>A0A099KB59</accession>
<comment type="caution">
    <text evidence="8">The sequence shown here is derived from an EMBL/GenBank/DDBJ whole genome shotgun (WGS) entry which is preliminary data.</text>
</comment>
<dbReference type="Pfam" id="PF00015">
    <property type="entry name" value="MCPsignal"/>
    <property type="match status" value="1"/>
</dbReference>
<name>A0A099KB59_COLPS</name>
<dbReference type="PANTHER" id="PTHR32089:SF112">
    <property type="entry name" value="LYSOZYME-LIKE PROTEIN-RELATED"/>
    <property type="match status" value="1"/>
</dbReference>
<dbReference type="GO" id="GO:0006935">
    <property type="term" value="P:chemotaxis"/>
    <property type="evidence" value="ECO:0007669"/>
    <property type="project" value="UniProtKB-ARBA"/>
</dbReference>
<dbReference type="InterPro" id="IPR013587">
    <property type="entry name" value="Nitrate/nitrite_sensing"/>
</dbReference>
<organism evidence="8 9">
    <name type="scientific">Colwellia psychrerythraea</name>
    <name type="common">Vibrio psychroerythus</name>
    <dbReference type="NCBI Taxonomy" id="28229"/>
    <lineage>
        <taxon>Bacteria</taxon>
        <taxon>Pseudomonadati</taxon>
        <taxon>Pseudomonadota</taxon>
        <taxon>Gammaproteobacteria</taxon>
        <taxon>Alteromonadales</taxon>
        <taxon>Colwelliaceae</taxon>
        <taxon>Colwellia</taxon>
    </lineage>
</organism>
<dbReference type="GO" id="GO:0016020">
    <property type="term" value="C:membrane"/>
    <property type="evidence" value="ECO:0007669"/>
    <property type="project" value="UniProtKB-SubCell"/>
</dbReference>
<feature type="transmembrane region" description="Helical" evidence="5">
    <location>
        <begin position="308"/>
        <end position="330"/>
    </location>
</feature>
<evidence type="ECO:0000256" key="4">
    <source>
        <dbReference type="PROSITE-ProRule" id="PRU00284"/>
    </source>
</evidence>
<dbReference type="PROSITE" id="PS50885">
    <property type="entry name" value="HAMP"/>
    <property type="match status" value="1"/>
</dbReference>
<dbReference type="PANTHER" id="PTHR32089">
    <property type="entry name" value="METHYL-ACCEPTING CHEMOTAXIS PROTEIN MCPB"/>
    <property type="match status" value="1"/>
</dbReference>
<keyword evidence="5" id="KW-0812">Transmembrane</keyword>
<dbReference type="Gene3D" id="1.10.287.950">
    <property type="entry name" value="Methyl-accepting chemotaxis protein"/>
    <property type="match status" value="1"/>
</dbReference>
<dbReference type="AlphaFoldDB" id="A0A099KB59"/>
<dbReference type="GO" id="GO:0007165">
    <property type="term" value="P:signal transduction"/>
    <property type="evidence" value="ECO:0007669"/>
    <property type="project" value="UniProtKB-KW"/>
</dbReference>